<dbReference type="InterPro" id="IPR024479">
    <property type="entry name" value="DUF3866"/>
</dbReference>
<reference evidence="1 2" key="1">
    <citation type="submission" date="2017-02" db="EMBL/GenBank/DDBJ databases">
        <authorList>
            <person name="Peterson S.W."/>
        </authorList>
    </citation>
    <scope>NUCLEOTIDE SEQUENCE [LARGE SCALE GENOMIC DNA]</scope>
    <source>
        <strain evidence="1 2">CIP104813</strain>
    </source>
</reference>
<dbReference type="Proteomes" id="UP000195981">
    <property type="component" value="Unassembled WGS sequence"/>
</dbReference>
<accession>A0A1X6WWN5</accession>
<evidence type="ECO:0008006" key="3">
    <source>
        <dbReference type="Google" id="ProtNLM"/>
    </source>
</evidence>
<proteinExistence type="predicted"/>
<keyword evidence="2" id="KW-1185">Reference proteome</keyword>
<sequence length="382" mass="39577">MMRWERGTVREQTGAWPGVVRVDVEVGASEMIRALAYTELTGAPLPGETVLLNTNALRRGLGTGGDALVVARPDALGTPPDADDADPDHDGHMMKARYTPMQVMVDAVDDPASEHYARMQAATSLEGMPVVAADLHSALPAIVTGIRMDAPAARIAYVLTDGAALPAWYSRTVATLREHGLLASCISAGQAFGGDLEAVSIPSALLAARHVVGADVAIAIQGPGNLGTGTAWGFSGVQAADALHAASVLGGRLIGALRVSETDPRERHRGLSHHSATTYGRLLHVPTTFTLPAGPESAGVGQDDPIDSAFHASVREQLITSIIDPAAERGLEHTLVETDPTGVHAALSALPVRLSTMGRGLDADTAAFTYAAAAGRAAARNL</sequence>
<gene>
    <name evidence="1" type="ORF">FM110_02840</name>
</gene>
<evidence type="ECO:0000313" key="1">
    <source>
        <dbReference type="EMBL" id="SLM89017.1"/>
    </source>
</evidence>
<protein>
    <recommendedName>
        <fullName evidence="3">DUF3866 family protein</fullName>
    </recommendedName>
</protein>
<organism evidence="1 2">
    <name type="scientific">Brachybacterium nesterenkovii</name>
    <dbReference type="NCBI Taxonomy" id="47847"/>
    <lineage>
        <taxon>Bacteria</taxon>
        <taxon>Bacillati</taxon>
        <taxon>Actinomycetota</taxon>
        <taxon>Actinomycetes</taxon>
        <taxon>Micrococcales</taxon>
        <taxon>Dermabacteraceae</taxon>
        <taxon>Brachybacterium</taxon>
    </lineage>
</organism>
<dbReference type="RefSeq" id="WP_087102466.1">
    <property type="nucleotide sequence ID" value="NZ_FWFG01000025.1"/>
</dbReference>
<dbReference type="AlphaFoldDB" id="A0A1X6WWN5"/>
<dbReference type="Pfam" id="PF12982">
    <property type="entry name" value="DUF3866"/>
    <property type="match status" value="1"/>
</dbReference>
<dbReference type="OrthoDB" id="3401376at2"/>
<dbReference type="EMBL" id="FWFG01000025">
    <property type="protein sequence ID" value="SLM89017.1"/>
    <property type="molecule type" value="Genomic_DNA"/>
</dbReference>
<evidence type="ECO:0000313" key="2">
    <source>
        <dbReference type="Proteomes" id="UP000195981"/>
    </source>
</evidence>
<name>A0A1X6WWN5_9MICO</name>